<evidence type="ECO:0000256" key="2">
    <source>
        <dbReference type="ARBA" id="ARBA00022692"/>
    </source>
</evidence>
<feature type="domain" description="Type I cytokine receptor cytokine-binding" evidence="9">
    <location>
        <begin position="111"/>
        <end position="204"/>
    </location>
</feature>
<evidence type="ECO:0000256" key="6">
    <source>
        <dbReference type="ARBA" id="ARBA00023170"/>
    </source>
</evidence>
<organism evidence="10 11">
    <name type="scientific">Ranitomeya imitator</name>
    <name type="common">mimic poison frog</name>
    <dbReference type="NCBI Taxonomy" id="111125"/>
    <lineage>
        <taxon>Eukaryota</taxon>
        <taxon>Metazoa</taxon>
        <taxon>Chordata</taxon>
        <taxon>Craniata</taxon>
        <taxon>Vertebrata</taxon>
        <taxon>Euteleostomi</taxon>
        <taxon>Amphibia</taxon>
        <taxon>Batrachia</taxon>
        <taxon>Anura</taxon>
        <taxon>Neobatrachia</taxon>
        <taxon>Hyloidea</taxon>
        <taxon>Dendrobatidae</taxon>
        <taxon>Dendrobatinae</taxon>
        <taxon>Ranitomeya</taxon>
    </lineage>
</organism>
<evidence type="ECO:0000256" key="5">
    <source>
        <dbReference type="ARBA" id="ARBA00023136"/>
    </source>
</evidence>
<dbReference type="InterPro" id="IPR013783">
    <property type="entry name" value="Ig-like_fold"/>
</dbReference>
<evidence type="ECO:0000256" key="4">
    <source>
        <dbReference type="ARBA" id="ARBA00022989"/>
    </source>
</evidence>
<sequence length="390" mass="44909">MPAEMPDVLPPPSNITARMASMFKAILQWDAITAKCTPRYKLTISLLNASKQKSTWTTLKSSFELDFHNFPTNDDFSLEILSSCNGTESEWTKKSHMQLTPGNRRTSVKNVACVWHYRDYITCTWQPGEETPPNVQYKLLYWEEDTNPGYVNESMQFQDLLQTGAECKDYFPHDGLYLGCNFKYEYTIEDQKELMFVVTDTSYSIKPFLYHTEAKTIVKLRSPNITYVSEARNNQVCINWTESYYQSWLTSEVLLFSSGAWGEPLKVIEGISKCINLLKSEDTWAVKVRVKLSDKIADRSLWSDWSSEWKVQKTNTYLLLLILIPAAAFIMAVILLVYLKRLKVLIFPPIPHPGKMFQNDLQNWLKSERPAPICEAPEDKDISPVSLLEA</sequence>
<evidence type="ECO:0000256" key="1">
    <source>
        <dbReference type="ARBA" id="ARBA00004479"/>
    </source>
</evidence>
<evidence type="ECO:0000313" key="10">
    <source>
        <dbReference type="EMBL" id="CAJ0935481.1"/>
    </source>
</evidence>
<keyword evidence="7" id="KW-0325">Glycoprotein</keyword>
<name>A0ABN9LD83_9NEOB</name>
<gene>
    <name evidence="10" type="ORF">RIMI_LOCUS6338164</name>
</gene>
<dbReference type="PANTHER" id="PTHR23037:SF46">
    <property type="entry name" value="INTERLEUKIN 5 RECEPTOR SUBUNIT ALPHA"/>
    <property type="match status" value="1"/>
</dbReference>
<feature type="transmembrane region" description="Helical" evidence="8">
    <location>
        <begin position="317"/>
        <end position="339"/>
    </location>
</feature>
<keyword evidence="2 8" id="KW-0812">Transmembrane</keyword>
<dbReference type="PANTHER" id="PTHR23037">
    <property type="entry name" value="CYTOKINE RECEPTOR"/>
    <property type="match status" value="1"/>
</dbReference>
<comment type="caution">
    <text evidence="10">The sequence shown here is derived from an EMBL/GenBank/DDBJ whole genome shotgun (WGS) entry which is preliminary data.</text>
</comment>
<evidence type="ECO:0000256" key="7">
    <source>
        <dbReference type="ARBA" id="ARBA00023180"/>
    </source>
</evidence>
<dbReference type="InterPro" id="IPR036116">
    <property type="entry name" value="FN3_sf"/>
</dbReference>
<keyword evidence="6" id="KW-0675">Receptor</keyword>
<keyword evidence="4 8" id="KW-1133">Transmembrane helix</keyword>
<evidence type="ECO:0000313" key="11">
    <source>
        <dbReference type="Proteomes" id="UP001176940"/>
    </source>
</evidence>
<protein>
    <recommendedName>
        <fullName evidence="9">Type I cytokine receptor cytokine-binding domain-containing protein</fullName>
    </recommendedName>
</protein>
<dbReference type="Pfam" id="PF09240">
    <property type="entry name" value="IL6Ra-bind"/>
    <property type="match status" value="1"/>
</dbReference>
<proteinExistence type="predicted"/>
<dbReference type="SUPFAM" id="SSF49265">
    <property type="entry name" value="Fibronectin type III"/>
    <property type="match status" value="1"/>
</dbReference>
<accession>A0ABN9LD83</accession>
<evidence type="ECO:0000256" key="3">
    <source>
        <dbReference type="ARBA" id="ARBA00022729"/>
    </source>
</evidence>
<dbReference type="Gene3D" id="2.60.40.10">
    <property type="entry name" value="Immunoglobulins"/>
    <property type="match status" value="3"/>
</dbReference>
<keyword evidence="3" id="KW-0732">Signal</keyword>
<keyword evidence="5 8" id="KW-0472">Membrane</keyword>
<keyword evidence="11" id="KW-1185">Reference proteome</keyword>
<reference evidence="10" key="1">
    <citation type="submission" date="2023-07" db="EMBL/GenBank/DDBJ databases">
        <authorList>
            <person name="Stuckert A."/>
        </authorList>
    </citation>
    <scope>NUCLEOTIDE SEQUENCE</scope>
</reference>
<dbReference type="EMBL" id="CAUEEQ010011327">
    <property type="protein sequence ID" value="CAJ0935481.1"/>
    <property type="molecule type" value="Genomic_DNA"/>
</dbReference>
<comment type="subcellular location">
    <subcellularLocation>
        <location evidence="1">Membrane</location>
        <topology evidence="1">Single-pass type I membrane protein</topology>
    </subcellularLocation>
</comment>
<evidence type="ECO:0000256" key="8">
    <source>
        <dbReference type="SAM" id="Phobius"/>
    </source>
</evidence>
<dbReference type="Proteomes" id="UP001176940">
    <property type="component" value="Unassembled WGS sequence"/>
</dbReference>
<evidence type="ECO:0000259" key="9">
    <source>
        <dbReference type="Pfam" id="PF09240"/>
    </source>
</evidence>
<dbReference type="InterPro" id="IPR015321">
    <property type="entry name" value="TypeI_recpt_CBD"/>
</dbReference>